<dbReference type="PANTHER" id="PTHR30273:SF2">
    <property type="entry name" value="PROTEIN FECR"/>
    <property type="match status" value="1"/>
</dbReference>
<proteinExistence type="predicted"/>
<sequence>MKKEKDIFRLADVIARSLEGTLSADEQRELDEWLAVSAANREKYEGFRTAGALERKSAEYQQVDWQGDCKKFMASRARSQRRRRVQWFARYAAVFVLLFGVAIWLYISAGHEKGERPVAQYGVAVSKNAILTLAGGEQVVLSDSNFSALKMQGDIHVTVEGNNISYTNRNDGEEKREKKVLFNTLRIPRGGEYFLTLSDGSTVWLNAETEIRYPVEFVGDKRVVYVEGEAYFNVKKDEKRPFVVRAAQADVRVLGTSFNFRAYPDEDGVTTTLESGSVIMVSQKSKQEVRLEPGEQGTLDKESGELSKHAVDTYLYSAWKDGRFVFEDARLEDLFHVLARWYDLHVFYVHPGAKDIRFTGDLNKSEDFGAILEIIENNERVEFEVNERTVSIRLR</sequence>
<dbReference type="Pfam" id="PF04773">
    <property type="entry name" value="FecR"/>
    <property type="match status" value="1"/>
</dbReference>
<evidence type="ECO:0000259" key="3">
    <source>
        <dbReference type="Pfam" id="PF16344"/>
    </source>
</evidence>
<dbReference type="EMBL" id="JACOOH010000006">
    <property type="protein sequence ID" value="MBC5622224.1"/>
    <property type="molecule type" value="Genomic_DNA"/>
</dbReference>
<reference evidence="4 5" key="1">
    <citation type="submission" date="2020-08" db="EMBL/GenBank/DDBJ databases">
        <title>Genome public.</title>
        <authorList>
            <person name="Liu C."/>
            <person name="Sun Q."/>
        </authorList>
    </citation>
    <scope>NUCLEOTIDE SEQUENCE [LARGE SCALE GENOMIC DNA]</scope>
    <source>
        <strain evidence="4 5">NSJ-56</strain>
    </source>
</reference>
<feature type="domain" description="FecR protein" evidence="2">
    <location>
        <begin position="185"/>
        <end position="278"/>
    </location>
</feature>
<keyword evidence="5" id="KW-1185">Reference proteome</keyword>
<dbReference type="RefSeq" id="WP_186976800.1">
    <property type="nucleotide sequence ID" value="NZ_JACOOH010000006.1"/>
</dbReference>
<dbReference type="Proteomes" id="UP000646484">
    <property type="component" value="Unassembled WGS sequence"/>
</dbReference>
<accession>A0ABR7D2S6</accession>
<dbReference type="Gene3D" id="3.55.50.30">
    <property type="match status" value="1"/>
</dbReference>
<protein>
    <submittedName>
        <fullName evidence="4">FecR domain-containing protein</fullName>
    </submittedName>
</protein>
<keyword evidence="1" id="KW-0472">Membrane</keyword>
<dbReference type="PANTHER" id="PTHR30273">
    <property type="entry name" value="PERIPLASMIC SIGNAL SENSOR AND SIGMA FACTOR ACTIVATOR FECR-RELATED"/>
    <property type="match status" value="1"/>
</dbReference>
<feature type="domain" description="Protein FecR C-terminal" evidence="3">
    <location>
        <begin position="323"/>
        <end position="392"/>
    </location>
</feature>
<dbReference type="InterPro" id="IPR012373">
    <property type="entry name" value="Ferrdict_sens_TM"/>
</dbReference>
<evidence type="ECO:0000313" key="4">
    <source>
        <dbReference type="EMBL" id="MBC5622224.1"/>
    </source>
</evidence>
<gene>
    <name evidence="4" type="ORF">H8S64_14065</name>
</gene>
<evidence type="ECO:0000259" key="2">
    <source>
        <dbReference type="Pfam" id="PF04773"/>
    </source>
</evidence>
<dbReference type="InterPro" id="IPR032508">
    <property type="entry name" value="FecR_C"/>
</dbReference>
<evidence type="ECO:0000256" key="1">
    <source>
        <dbReference type="SAM" id="Phobius"/>
    </source>
</evidence>
<dbReference type="InterPro" id="IPR006860">
    <property type="entry name" value="FecR"/>
</dbReference>
<name>A0ABR7D2S6_9BACT</name>
<comment type="caution">
    <text evidence="4">The sequence shown here is derived from an EMBL/GenBank/DDBJ whole genome shotgun (WGS) entry which is preliminary data.</text>
</comment>
<evidence type="ECO:0000313" key="5">
    <source>
        <dbReference type="Proteomes" id="UP000646484"/>
    </source>
</evidence>
<feature type="transmembrane region" description="Helical" evidence="1">
    <location>
        <begin position="88"/>
        <end position="107"/>
    </location>
</feature>
<keyword evidence="1" id="KW-1133">Transmembrane helix</keyword>
<keyword evidence="1" id="KW-0812">Transmembrane</keyword>
<organism evidence="4 5">
    <name type="scientific">Butyricimonas hominis</name>
    <dbReference type="NCBI Taxonomy" id="2763032"/>
    <lineage>
        <taxon>Bacteria</taxon>
        <taxon>Pseudomonadati</taxon>
        <taxon>Bacteroidota</taxon>
        <taxon>Bacteroidia</taxon>
        <taxon>Bacteroidales</taxon>
        <taxon>Odoribacteraceae</taxon>
        <taxon>Butyricimonas</taxon>
    </lineage>
</organism>
<dbReference type="Gene3D" id="2.60.120.1440">
    <property type="match status" value="1"/>
</dbReference>
<dbReference type="Pfam" id="PF16344">
    <property type="entry name" value="FecR_C"/>
    <property type="match status" value="1"/>
</dbReference>